<dbReference type="AlphaFoldDB" id="A0A6L8LNN9"/>
<dbReference type="InterPro" id="IPR011761">
    <property type="entry name" value="ATP-grasp"/>
</dbReference>
<evidence type="ECO:0000313" key="5">
    <source>
        <dbReference type="Proteomes" id="UP000479043"/>
    </source>
</evidence>
<proteinExistence type="predicted"/>
<organism evidence="4 5">
    <name type="scientific">Thalassovita mangrovi</name>
    <dbReference type="NCBI Taxonomy" id="2692236"/>
    <lineage>
        <taxon>Bacteria</taxon>
        <taxon>Pseudomonadati</taxon>
        <taxon>Pseudomonadota</taxon>
        <taxon>Alphaproteobacteria</taxon>
        <taxon>Rhodobacterales</taxon>
        <taxon>Roseobacteraceae</taxon>
        <taxon>Thalassovita</taxon>
    </lineage>
</organism>
<keyword evidence="1" id="KW-0547">Nucleotide-binding</keyword>
<dbReference type="GO" id="GO:0005524">
    <property type="term" value="F:ATP binding"/>
    <property type="evidence" value="ECO:0007669"/>
    <property type="project" value="UniProtKB-UniRule"/>
</dbReference>
<name>A0A6L8LNN9_9RHOB</name>
<evidence type="ECO:0000259" key="3">
    <source>
        <dbReference type="PROSITE" id="PS50975"/>
    </source>
</evidence>
<dbReference type="SUPFAM" id="SSF56059">
    <property type="entry name" value="Glutathione synthetase ATP-binding domain-like"/>
    <property type="match status" value="1"/>
</dbReference>
<evidence type="ECO:0000256" key="1">
    <source>
        <dbReference type="PROSITE-ProRule" id="PRU00409"/>
    </source>
</evidence>
<feature type="domain" description="ATP-grasp" evidence="3">
    <location>
        <begin position="111"/>
        <end position="331"/>
    </location>
</feature>
<evidence type="ECO:0000256" key="2">
    <source>
        <dbReference type="SAM" id="MobiDB-lite"/>
    </source>
</evidence>
<comment type="caution">
    <text evidence="4">The sequence shown here is derived from an EMBL/GenBank/DDBJ whole genome shotgun (WGS) entry which is preliminary data.</text>
</comment>
<feature type="region of interest" description="Disordered" evidence="2">
    <location>
        <begin position="17"/>
        <end position="64"/>
    </location>
</feature>
<dbReference type="PROSITE" id="PS50975">
    <property type="entry name" value="ATP_GRASP"/>
    <property type="match status" value="1"/>
</dbReference>
<sequence length="333" mass="37994">MLGTEFWRRILNRLGRSLKSANPHPDSTLQARPRHAASPAHKTKTSKTDATTAANPSPGKPPAKEVVETEFWHRMQYRRHQWATGANPNPNPALQARRRYVASLVHKSKMHEYAQKLNLPMPEGYADVATVEELDFSKLPETVVIKPNNLANNECVMLFRNGIEVFTGDAVPISERQEYVRATFAKSAKVNKQTRILAEEYIQDYDPAYSVPRDFKVFVAGGKGHVIQVVDRVGPKPEWSHRYYNRDWVAYGDFQGSNRFGKEIPKPPHFDELMYYADKIAADIGCFMRLDFYITQTRVVFGEFTSYPNAGKRFTELGSAVMCDLMDRYPDTV</sequence>
<accession>A0A6L8LNN9</accession>
<reference evidence="4 5" key="1">
    <citation type="submission" date="2020-01" db="EMBL/GenBank/DDBJ databases">
        <authorList>
            <person name="Chen S."/>
        </authorList>
    </citation>
    <scope>NUCLEOTIDE SEQUENCE [LARGE SCALE GENOMIC DNA]</scope>
    <source>
        <strain evidence="4 5">GS-10</strain>
    </source>
</reference>
<protein>
    <recommendedName>
        <fullName evidence="3">ATP-grasp domain-containing protein</fullName>
    </recommendedName>
</protein>
<dbReference type="InterPro" id="IPR029465">
    <property type="entry name" value="ATPgrasp_TupA"/>
</dbReference>
<dbReference type="EMBL" id="WWEN01000005">
    <property type="protein sequence ID" value="MYM56200.1"/>
    <property type="molecule type" value="Genomic_DNA"/>
</dbReference>
<dbReference type="Gene3D" id="3.30.470.20">
    <property type="entry name" value="ATP-grasp fold, B domain"/>
    <property type="match status" value="1"/>
</dbReference>
<evidence type="ECO:0000313" key="4">
    <source>
        <dbReference type="EMBL" id="MYM56200.1"/>
    </source>
</evidence>
<dbReference type="Proteomes" id="UP000479043">
    <property type="component" value="Unassembled WGS sequence"/>
</dbReference>
<keyword evidence="5" id="KW-1185">Reference proteome</keyword>
<gene>
    <name evidence="4" type="ORF">GR167_12860</name>
</gene>
<keyword evidence="1" id="KW-0067">ATP-binding</keyword>
<dbReference type="GO" id="GO:0046872">
    <property type="term" value="F:metal ion binding"/>
    <property type="evidence" value="ECO:0007669"/>
    <property type="project" value="InterPro"/>
</dbReference>
<dbReference type="Pfam" id="PF14305">
    <property type="entry name" value="ATPgrasp_TupA"/>
    <property type="match status" value="1"/>
</dbReference>